<gene>
    <name evidence="3" type="primary">Nrbp2</name>
    <name evidence="3" type="ORF">CORCON_R01367</name>
</gene>
<dbReference type="PANTHER" id="PTHR13902">
    <property type="entry name" value="SERINE/THREONINE-PROTEIN KINASE WNK WITH NO LYSINE -RELATED"/>
    <property type="match status" value="1"/>
</dbReference>
<proteinExistence type="predicted"/>
<dbReference type="FunFam" id="3.30.200.20:FF:001061">
    <property type="entry name" value="Nuclear receptor-binding protein 2"/>
    <property type="match status" value="1"/>
</dbReference>
<dbReference type="InterPro" id="IPR001245">
    <property type="entry name" value="Ser-Thr/Tyr_kinase_cat_dom"/>
</dbReference>
<dbReference type="SUPFAM" id="SSF56112">
    <property type="entry name" value="Protein kinase-like (PK-like)"/>
    <property type="match status" value="2"/>
</dbReference>
<dbReference type="OrthoDB" id="1034557at2759"/>
<reference evidence="3 4" key="1">
    <citation type="submission" date="2019-09" db="EMBL/GenBank/DDBJ databases">
        <title>Bird 10,000 Genomes (B10K) Project - Family phase.</title>
        <authorList>
            <person name="Zhang G."/>
        </authorList>
    </citation>
    <scope>NUCLEOTIDE SEQUENCE [LARGE SCALE GENOMIC DNA]</scope>
    <source>
        <strain evidence="3">B10K-DU-011-20</strain>
        <tissue evidence="3">Muscle</tissue>
    </source>
</reference>
<sequence>VNQGNMPGIQSTFLAMDTEEGVEVVWNELLFTDKKAFKAHEEKIKTMFEQLVLVDHPNIVKLHKYWLDVKDSKARVIFITEYVSSGSLKQFLKKTKKNHKAMNARVGSLGARWVSPVTWAALCPLAQRGSLVSCKAQPVGVRAEASVGMNRGAGGCSQSERAVGCTPALSGFCLGFAEKADGTAVDIFSFGMCALEMAVLEIQTNGDTRVSEEAIVRARHSLDDPNMREFILSCLTLNPEQRPTAHNLLFHRVLFEVHSLKLLAAHCFINHQYLMPENVVEEKIKELDLNMVMAEIRREGRPGAQWRYSEVSFLELDKFLEDVRNGIYPLMNFAVSRPHALPRALSQPQEDPQKAKTPTPEPFDVETRKV</sequence>
<name>A0A7L0G0T5_CORCN</name>
<keyword evidence="4" id="KW-1185">Reference proteome</keyword>
<comment type="caution">
    <text evidence="3">The sequence shown here is derived from an EMBL/GenBank/DDBJ whole genome shotgun (WGS) entry which is preliminary data.</text>
</comment>
<evidence type="ECO:0000313" key="4">
    <source>
        <dbReference type="Proteomes" id="UP000526942"/>
    </source>
</evidence>
<accession>A0A7L0G0T5</accession>
<dbReference type="InterPro" id="IPR000719">
    <property type="entry name" value="Prot_kinase_dom"/>
</dbReference>
<dbReference type="GO" id="GO:0005524">
    <property type="term" value="F:ATP binding"/>
    <property type="evidence" value="ECO:0007669"/>
    <property type="project" value="InterPro"/>
</dbReference>
<dbReference type="Gene3D" id="3.30.200.20">
    <property type="entry name" value="Phosphorylase Kinase, domain 1"/>
    <property type="match status" value="1"/>
</dbReference>
<protein>
    <submittedName>
        <fullName evidence="3">NRBP2 protein</fullName>
    </submittedName>
</protein>
<organism evidence="3 4">
    <name type="scientific">Corythaixoides concolor</name>
    <name type="common">Grey go-away-bird</name>
    <dbReference type="NCBI Taxonomy" id="103956"/>
    <lineage>
        <taxon>Eukaryota</taxon>
        <taxon>Metazoa</taxon>
        <taxon>Chordata</taxon>
        <taxon>Craniata</taxon>
        <taxon>Vertebrata</taxon>
        <taxon>Euteleostomi</taxon>
        <taxon>Archelosauria</taxon>
        <taxon>Archosauria</taxon>
        <taxon>Dinosauria</taxon>
        <taxon>Saurischia</taxon>
        <taxon>Theropoda</taxon>
        <taxon>Coelurosauria</taxon>
        <taxon>Aves</taxon>
        <taxon>Neognathae</taxon>
        <taxon>Neoaves</taxon>
        <taxon>Otidimorphae</taxon>
        <taxon>Musophagiformes</taxon>
        <taxon>Musophagidae</taxon>
        <taxon>Corythaixoides</taxon>
    </lineage>
</organism>
<dbReference type="GO" id="GO:0004672">
    <property type="term" value="F:protein kinase activity"/>
    <property type="evidence" value="ECO:0007669"/>
    <property type="project" value="InterPro"/>
</dbReference>
<dbReference type="SMART" id="SM00220">
    <property type="entry name" value="S_TKc"/>
    <property type="match status" value="1"/>
</dbReference>
<feature type="non-terminal residue" evidence="3">
    <location>
        <position position="370"/>
    </location>
</feature>
<dbReference type="Pfam" id="PF07714">
    <property type="entry name" value="PK_Tyr_Ser-Thr"/>
    <property type="match status" value="1"/>
</dbReference>
<feature type="region of interest" description="Disordered" evidence="1">
    <location>
        <begin position="344"/>
        <end position="370"/>
    </location>
</feature>
<evidence type="ECO:0000259" key="2">
    <source>
        <dbReference type="PROSITE" id="PS50011"/>
    </source>
</evidence>
<dbReference type="InterPro" id="IPR050588">
    <property type="entry name" value="WNK_Ser-Thr_kinase"/>
</dbReference>
<feature type="domain" description="Protein kinase" evidence="2">
    <location>
        <begin position="1"/>
        <end position="254"/>
    </location>
</feature>
<dbReference type="AlphaFoldDB" id="A0A7L0G0T5"/>
<evidence type="ECO:0000313" key="3">
    <source>
        <dbReference type="EMBL" id="NXK00695.1"/>
    </source>
</evidence>
<evidence type="ECO:0000256" key="1">
    <source>
        <dbReference type="SAM" id="MobiDB-lite"/>
    </source>
</evidence>
<dbReference type="PROSITE" id="PS50011">
    <property type="entry name" value="PROTEIN_KINASE_DOM"/>
    <property type="match status" value="1"/>
</dbReference>
<dbReference type="EMBL" id="VXAM01001833">
    <property type="protein sequence ID" value="NXK00695.1"/>
    <property type="molecule type" value="Genomic_DNA"/>
</dbReference>
<dbReference type="Gene3D" id="1.10.510.10">
    <property type="entry name" value="Transferase(Phosphotransferase) domain 1"/>
    <property type="match status" value="1"/>
</dbReference>
<feature type="non-terminal residue" evidence="3">
    <location>
        <position position="1"/>
    </location>
</feature>
<dbReference type="Proteomes" id="UP000526942">
    <property type="component" value="Unassembled WGS sequence"/>
</dbReference>
<dbReference type="InterPro" id="IPR011009">
    <property type="entry name" value="Kinase-like_dom_sf"/>
</dbReference>